<evidence type="ECO:0000313" key="5">
    <source>
        <dbReference type="Proteomes" id="UP000332933"/>
    </source>
</evidence>
<sequence>MSSKRARGAQKKSKKLQALEMQQQKDAAKSDLLEVVPLVPTAGNKTLQPILKTVHVPRQETPLDDHEKTDEDDDDDDDDEDLILIPRPIEFCARFVPKANWTKDDLQSNAAFALSIPSFHEIDGHIVYAILIETPHHIWTVKKRYSEFSAFSHALQLKEIVWELPPKTWFRVTQDAALVDRRDRLEAACVELVRRDSLDQLLRDFFQFDVFALSVTPSSP</sequence>
<dbReference type="InterPro" id="IPR001683">
    <property type="entry name" value="PX_dom"/>
</dbReference>
<accession>A0A485L3X0</accession>
<evidence type="ECO:0000313" key="4">
    <source>
        <dbReference type="EMBL" id="VFT91480.1"/>
    </source>
</evidence>
<dbReference type="EMBL" id="VJMH01005567">
    <property type="protein sequence ID" value="KAF0694463.1"/>
    <property type="molecule type" value="Genomic_DNA"/>
</dbReference>
<evidence type="ECO:0000256" key="1">
    <source>
        <dbReference type="SAM" id="MobiDB-lite"/>
    </source>
</evidence>
<feature type="domain" description="PX" evidence="2">
    <location>
        <begin position="106"/>
        <end position="220"/>
    </location>
</feature>
<feature type="region of interest" description="Disordered" evidence="1">
    <location>
        <begin position="1"/>
        <end position="27"/>
    </location>
</feature>
<proteinExistence type="predicted"/>
<evidence type="ECO:0000259" key="2">
    <source>
        <dbReference type="PROSITE" id="PS50195"/>
    </source>
</evidence>
<reference evidence="4 5" key="1">
    <citation type="submission" date="2019-03" db="EMBL/GenBank/DDBJ databases">
        <authorList>
            <person name="Gaulin E."/>
            <person name="Dumas B."/>
        </authorList>
    </citation>
    <scope>NUCLEOTIDE SEQUENCE [LARGE SCALE GENOMIC DNA]</scope>
    <source>
        <strain evidence="4">CBS 568.67</strain>
    </source>
</reference>
<dbReference type="PROSITE" id="PS50195">
    <property type="entry name" value="PX"/>
    <property type="match status" value="1"/>
</dbReference>
<dbReference type="AlphaFoldDB" id="A0A485L3X0"/>
<feature type="compositionally biased region" description="Acidic residues" evidence="1">
    <location>
        <begin position="70"/>
        <end position="80"/>
    </location>
</feature>
<dbReference type="Gene3D" id="3.30.1520.10">
    <property type="entry name" value="Phox-like domain"/>
    <property type="match status" value="1"/>
</dbReference>
<organism evidence="4 5">
    <name type="scientific">Aphanomyces stellatus</name>
    <dbReference type="NCBI Taxonomy" id="120398"/>
    <lineage>
        <taxon>Eukaryota</taxon>
        <taxon>Sar</taxon>
        <taxon>Stramenopiles</taxon>
        <taxon>Oomycota</taxon>
        <taxon>Saprolegniomycetes</taxon>
        <taxon>Saprolegniales</taxon>
        <taxon>Verrucalvaceae</taxon>
        <taxon>Aphanomyces</taxon>
    </lineage>
</organism>
<dbReference type="GO" id="GO:0035091">
    <property type="term" value="F:phosphatidylinositol binding"/>
    <property type="evidence" value="ECO:0007669"/>
    <property type="project" value="InterPro"/>
</dbReference>
<feature type="compositionally biased region" description="Basic and acidic residues" evidence="1">
    <location>
        <begin position="57"/>
        <end position="69"/>
    </location>
</feature>
<dbReference type="Proteomes" id="UP000332933">
    <property type="component" value="Unassembled WGS sequence"/>
</dbReference>
<reference evidence="3" key="2">
    <citation type="submission" date="2019-06" db="EMBL/GenBank/DDBJ databases">
        <title>Genomics analysis of Aphanomyces spp. identifies a new class of oomycete effector associated with host adaptation.</title>
        <authorList>
            <person name="Gaulin E."/>
        </authorList>
    </citation>
    <scope>NUCLEOTIDE SEQUENCE</scope>
    <source>
        <strain evidence="3">CBS 578.67</strain>
    </source>
</reference>
<evidence type="ECO:0000313" key="3">
    <source>
        <dbReference type="EMBL" id="KAF0694463.1"/>
    </source>
</evidence>
<feature type="compositionally biased region" description="Basic residues" evidence="1">
    <location>
        <begin position="1"/>
        <end position="15"/>
    </location>
</feature>
<feature type="region of interest" description="Disordered" evidence="1">
    <location>
        <begin position="50"/>
        <end position="80"/>
    </location>
</feature>
<name>A0A485L3X0_9STRA</name>
<dbReference type="InterPro" id="IPR036871">
    <property type="entry name" value="PX_dom_sf"/>
</dbReference>
<protein>
    <submittedName>
        <fullName evidence="4">Aste57867_14662 protein</fullName>
    </submittedName>
</protein>
<dbReference type="Pfam" id="PF00787">
    <property type="entry name" value="PX"/>
    <property type="match status" value="1"/>
</dbReference>
<gene>
    <name evidence="4" type="primary">Aste57867_14662</name>
    <name evidence="3" type="ORF">As57867_014607</name>
    <name evidence="4" type="ORF">ASTE57867_14662</name>
</gene>
<keyword evidence="5" id="KW-1185">Reference proteome</keyword>
<dbReference type="SUPFAM" id="SSF64268">
    <property type="entry name" value="PX domain"/>
    <property type="match status" value="1"/>
</dbReference>
<dbReference type="EMBL" id="CAADRA010005588">
    <property type="protein sequence ID" value="VFT91480.1"/>
    <property type="molecule type" value="Genomic_DNA"/>
</dbReference>
<dbReference type="OrthoDB" id="41200at2759"/>